<accession>A0ABP8M4H2</accession>
<evidence type="ECO:0000313" key="1">
    <source>
        <dbReference type="EMBL" id="GAA4442070.1"/>
    </source>
</evidence>
<sequence length="54" mass="6196">MLNLGGVVWQAAISSSKKIMRAEEVKCVFKAYFSKRKFNKDDYPKAKILISLPF</sequence>
<organism evidence="1 2">
    <name type="scientific">Pontibacter saemangeumensis</name>
    <dbReference type="NCBI Taxonomy" id="1084525"/>
    <lineage>
        <taxon>Bacteria</taxon>
        <taxon>Pseudomonadati</taxon>
        <taxon>Bacteroidota</taxon>
        <taxon>Cytophagia</taxon>
        <taxon>Cytophagales</taxon>
        <taxon>Hymenobacteraceae</taxon>
        <taxon>Pontibacter</taxon>
    </lineage>
</organism>
<protein>
    <submittedName>
        <fullName evidence="1">Uncharacterized protein</fullName>
    </submittedName>
</protein>
<name>A0ABP8M4H2_9BACT</name>
<evidence type="ECO:0000313" key="2">
    <source>
        <dbReference type="Proteomes" id="UP001500552"/>
    </source>
</evidence>
<gene>
    <name evidence="1" type="ORF">GCM10023188_41320</name>
</gene>
<keyword evidence="2" id="KW-1185">Reference proteome</keyword>
<reference evidence="2" key="1">
    <citation type="journal article" date="2019" name="Int. J. Syst. Evol. Microbiol.">
        <title>The Global Catalogue of Microorganisms (GCM) 10K type strain sequencing project: providing services to taxonomists for standard genome sequencing and annotation.</title>
        <authorList>
            <consortium name="The Broad Institute Genomics Platform"/>
            <consortium name="The Broad Institute Genome Sequencing Center for Infectious Disease"/>
            <person name="Wu L."/>
            <person name="Ma J."/>
        </authorList>
    </citation>
    <scope>NUCLEOTIDE SEQUENCE [LARGE SCALE GENOMIC DNA]</scope>
    <source>
        <strain evidence="2">JCM 17926</strain>
    </source>
</reference>
<proteinExistence type="predicted"/>
<dbReference type="EMBL" id="BAABHC010000029">
    <property type="protein sequence ID" value="GAA4442070.1"/>
    <property type="molecule type" value="Genomic_DNA"/>
</dbReference>
<dbReference type="Proteomes" id="UP001500552">
    <property type="component" value="Unassembled WGS sequence"/>
</dbReference>
<comment type="caution">
    <text evidence="1">The sequence shown here is derived from an EMBL/GenBank/DDBJ whole genome shotgun (WGS) entry which is preliminary data.</text>
</comment>